<proteinExistence type="predicted"/>
<evidence type="ECO:0000313" key="1">
    <source>
        <dbReference type="EMBL" id="SCY03604.1"/>
    </source>
</evidence>
<dbReference type="Pfam" id="PF13419">
    <property type="entry name" value="HAD_2"/>
    <property type="match status" value="1"/>
</dbReference>
<dbReference type="PANTHER" id="PTHR42896">
    <property type="entry name" value="XYLULOSE-1,5-BISPHOSPHATE (XUBP) PHOSPHATASE"/>
    <property type="match status" value="1"/>
</dbReference>
<dbReference type="PRINTS" id="PR00413">
    <property type="entry name" value="HADHALOGNASE"/>
</dbReference>
<dbReference type="STRING" id="381306.AN478_09615"/>
<name>A0A0P9C896_9GAMM</name>
<dbReference type="SFLD" id="SFLDS00003">
    <property type="entry name" value="Haloacid_Dehalogenase"/>
    <property type="match status" value="1"/>
</dbReference>
<dbReference type="SFLD" id="SFLDG01129">
    <property type="entry name" value="C1.5:_HAD__Beta-PGM__Phosphata"/>
    <property type="match status" value="1"/>
</dbReference>
<dbReference type="InterPro" id="IPR023214">
    <property type="entry name" value="HAD_sf"/>
</dbReference>
<reference evidence="2" key="1">
    <citation type="submission" date="2016-10" db="EMBL/GenBank/DDBJ databases">
        <authorList>
            <person name="Varghese N."/>
        </authorList>
    </citation>
    <scope>NUCLEOTIDE SEQUENCE [LARGE SCALE GENOMIC DNA]</scope>
    <source>
        <strain evidence="2">HL 19</strain>
    </source>
</reference>
<dbReference type="InterPro" id="IPR023198">
    <property type="entry name" value="PGP-like_dom2"/>
</dbReference>
<dbReference type="SUPFAM" id="SSF56784">
    <property type="entry name" value="HAD-like"/>
    <property type="match status" value="1"/>
</dbReference>
<protein>
    <submittedName>
        <fullName evidence="1">Haloacid dehalogenase superfamily, subfamily IA, variant 3 with third motif having DD or ED</fullName>
    </submittedName>
</protein>
<dbReference type="NCBIfam" id="TIGR01509">
    <property type="entry name" value="HAD-SF-IA-v3"/>
    <property type="match status" value="1"/>
</dbReference>
<sequence length="262" mass="28760">MGDLKALIFDVDGTLAETERDAHRVGFNQAFEEAGLEDRWDAELYGELLAVPGGKERIRHYWTQYKGEPDPDWEWVKGLHERKAEIYTERIRDGLVPPRSGILRLLGEAREAGVRLAIATTTTRAPLMELLAHTLAPEAADWFEVIVAGDEVAEKKPSPDAYHKAVADLGLPAEQCLAVEDSPPGVEAAVATDLPVIVTTSEYTREREFPGALAVFDRLGEPDSDPARRLAGGAPLPEHGAVDLAYLRELFASRVADREAEA</sequence>
<dbReference type="InterPro" id="IPR044999">
    <property type="entry name" value="CbbY-like"/>
</dbReference>
<keyword evidence="2" id="KW-1185">Reference proteome</keyword>
<dbReference type="RefSeq" id="WP_054966406.1">
    <property type="nucleotide sequence ID" value="NZ_FMUN01000002.1"/>
</dbReference>
<dbReference type="InterPro" id="IPR006439">
    <property type="entry name" value="HAD-SF_hydro_IA"/>
</dbReference>
<dbReference type="Proteomes" id="UP000183104">
    <property type="component" value="Unassembled WGS sequence"/>
</dbReference>
<dbReference type="OrthoDB" id="9782449at2"/>
<dbReference type="EMBL" id="FMUN01000002">
    <property type="protein sequence ID" value="SCY03604.1"/>
    <property type="molecule type" value="Genomic_DNA"/>
</dbReference>
<dbReference type="GO" id="GO:0016787">
    <property type="term" value="F:hydrolase activity"/>
    <property type="evidence" value="ECO:0007669"/>
    <property type="project" value="InterPro"/>
</dbReference>
<dbReference type="PANTHER" id="PTHR42896:SF2">
    <property type="entry name" value="CBBY-LIKE PROTEIN"/>
    <property type="match status" value="1"/>
</dbReference>
<gene>
    <name evidence="1" type="ORF">SAMN05661077_1116</name>
</gene>
<dbReference type="PATRIC" id="fig|381306.5.peg.667"/>
<evidence type="ECO:0000313" key="2">
    <source>
        <dbReference type="Proteomes" id="UP000183104"/>
    </source>
</evidence>
<dbReference type="Gene3D" id="1.10.150.240">
    <property type="entry name" value="Putative phosphatase, domain 2"/>
    <property type="match status" value="1"/>
</dbReference>
<dbReference type="InterPro" id="IPR036412">
    <property type="entry name" value="HAD-like_sf"/>
</dbReference>
<organism evidence="1 2">
    <name type="scientific">Thiohalorhabdus denitrificans</name>
    <dbReference type="NCBI Taxonomy" id="381306"/>
    <lineage>
        <taxon>Bacteria</taxon>
        <taxon>Pseudomonadati</taxon>
        <taxon>Pseudomonadota</taxon>
        <taxon>Gammaproteobacteria</taxon>
        <taxon>Thiohalorhabdales</taxon>
        <taxon>Thiohalorhabdaceae</taxon>
        <taxon>Thiohalorhabdus</taxon>
    </lineage>
</organism>
<dbReference type="AlphaFoldDB" id="A0A0P9C896"/>
<dbReference type="InterPro" id="IPR041492">
    <property type="entry name" value="HAD_2"/>
</dbReference>
<accession>A0A0P9C896</accession>
<dbReference type="Gene3D" id="3.40.50.1000">
    <property type="entry name" value="HAD superfamily/HAD-like"/>
    <property type="match status" value="1"/>
</dbReference>